<dbReference type="EMBL" id="CP021056">
    <property type="protein sequence ID" value="QXE21875.1"/>
    <property type="molecule type" value="Genomic_DNA"/>
</dbReference>
<dbReference type="AlphaFoldDB" id="A0A975T4N1"/>
<proteinExistence type="predicted"/>
<dbReference type="Proteomes" id="UP000683511">
    <property type="component" value="Chromosome"/>
</dbReference>
<gene>
    <name evidence="1" type="ORF">B6N60_00553</name>
</gene>
<keyword evidence="2" id="KW-1185">Reference proteome</keyword>
<organism evidence="1 2">
    <name type="scientific">Richelia sinica FACHB-800</name>
    <dbReference type="NCBI Taxonomy" id="1357546"/>
    <lineage>
        <taxon>Bacteria</taxon>
        <taxon>Bacillati</taxon>
        <taxon>Cyanobacteriota</taxon>
        <taxon>Cyanophyceae</taxon>
        <taxon>Nostocales</taxon>
        <taxon>Nostocaceae</taxon>
        <taxon>Richelia</taxon>
    </lineage>
</organism>
<evidence type="ECO:0000313" key="1">
    <source>
        <dbReference type="EMBL" id="QXE21875.1"/>
    </source>
</evidence>
<accession>A0A975T4N1</accession>
<reference evidence="1" key="1">
    <citation type="submission" date="2017-04" db="EMBL/GenBank/DDBJ databases">
        <title>Genome deletions in a multicellular cyanobacterial endosymbiont for morphological adaptation in marine diatoms.</title>
        <authorList>
            <person name="Wang Y."/>
            <person name="Gao H."/>
            <person name="Li R."/>
            <person name="Xu X."/>
        </authorList>
    </citation>
    <scope>NUCLEOTIDE SEQUENCE</scope>
    <source>
        <strain evidence="1">FACHB 800</strain>
    </source>
</reference>
<dbReference type="KEGG" id="rsin:B6N60_00553"/>
<name>A0A975T4N1_9NOST</name>
<protein>
    <submittedName>
        <fullName evidence="1">Uncharacterized protein</fullName>
    </submittedName>
</protein>
<evidence type="ECO:0000313" key="2">
    <source>
        <dbReference type="Proteomes" id="UP000683511"/>
    </source>
</evidence>
<sequence>MQLPGVRAKVLSHLYIQKVEKSDVQVILLIGIRQNAEFE</sequence>